<keyword evidence="3" id="KW-1003">Cell membrane</keyword>
<feature type="region of interest" description="Disordered" evidence="11">
    <location>
        <begin position="1"/>
        <end position="30"/>
    </location>
</feature>
<dbReference type="AlphaFoldDB" id="A0AAP0X094"/>
<keyword evidence="4" id="KW-0812">Transmembrane</keyword>
<evidence type="ECO:0000256" key="8">
    <source>
        <dbReference type="ARBA" id="ARBA00023136"/>
    </source>
</evidence>
<dbReference type="PANTHER" id="PTHR32219">
    <property type="entry name" value="RNA-BINDING PROTEIN YLMH-RELATED"/>
    <property type="match status" value="1"/>
</dbReference>
<organism evidence="12 13">
    <name type="scientific">Liquidambar formosana</name>
    <name type="common">Formosan gum</name>
    <dbReference type="NCBI Taxonomy" id="63359"/>
    <lineage>
        <taxon>Eukaryota</taxon>
        <taxon>Viridiplantae</taxon>
        <taxon>Streptophyta</taxon>
        <taxon>Embryophyta</taxon>
        <taxon>Tracheophyta</taxon>
        <taxon>Spermatophyta</taxon>
        <taxon>Magnoliopsida</taxon>
        <taxon>eudicotyledons</taxon>
        <taxon>Gunneridae</taxon>
        <taxon>Pentapetalae</taxon>
        <taxon>Saxifragales</taxon>
        <taxon>Altingiaceae</taxon>
        <taxon>Liquidambar</taxon>
    </lineage>
</organism>
<accession>A0AAP0X094</accession>
<comment type="similarity">
    <text evidence="9">Belongs to the plant Proton pump-interactor protein family.</text>
</comment>
<reference evidence="12 13" key="1">
    <citation type="journal article" date="2024" name="Plant J.">
        <title>Genome sequences and population genomics reveal climatic adaptation and genomic divergence between two closely related sweetgum species.</title>
        <authorList>
            <person name="Xu W.Q."/>
            <person name="Ren C.Q."/>
            <person name="Zhang X.Y."/>
            <person name="Comes H.P."/>
            <person name="Liu X.H."/>
            <person name="Li Y.G."/>
            <person name="Kettle C.J."/>
            <person name="Jalonen R."/>
            <person name="Gaisberger H."/>
            <person name="Ma Y.Z."/>
            <person name="Qiu Y.X."/>
        </authorList>
    </citation>
    <scope>NUCLEOTIDE SEQUENCE [LARGE SCALE GENOMIC DNA]</scope>
    <source>
        <strain evidence="12">Hangzhou</strain>
    </source>
</reference>
<keyword evidence="6" id="KW-1133">Transmembrane helix</keyword>
<keyword evidence="13" id="KW-1185">Reference proteome</keyword>
<protein>
    <submittedName>
        <fullName evidence="12">Uncharacterized protein</fullName>
    </submittedName>
</protein>
<dbReference type="Proteomes" id="UP001415857">
    <property type="component" value="Unassembled WGS sequence"/>
</dbReference>
<evidence type="ECO:0000256" key="3">
    <source>
        <dbReference type="ARBA" id="ARBA00022475"/>
    </source>
</evidence>
<feature type="compositionally biased region" description="Polar residues" evidence="11">
    <location>
        <begin position="1"/>
        <end position="24"/>
    </location>
</feature>
<gene>
    <name evidence="12" type="ORF">L1049_025093</name>
</gene>
<dbReference type="InterPro" id="IPR055282">
    <property type="entry name" value="PPI1-4"/>
</dbReference>
<dbReference type="PANTHER" id="PTHR32219:SF2">
    <property type="entry name" value="PROTON PUMP-INTERACTOR 1"/>
    <property type="match status" value="1"/>
</dbReference>
<evidence type="ECO:0000256" key="7">
    <source>
        <dbReference type="ARBA" id="ARBA00023054"/>
    </source>
</evidence>
<dbReference type="GO" id="GO:0005789">
    <property type="term" value="C:endoplasmic reticulum membrane"/>
    <property type="evidence" value="ECO:0007669"/>
    <property type="project" value="UniProtKB-SubCell"/>
</dbReference>
<evidence type="ECO:0000313" key="12">
    <source>
        <dbReference type="EMBL" id="KAK9285892.1"/>
    </source>
</evidence>
<keyword evidence="7 10" id="KW-0175">Coiled coil</keyword>
<evidence type="ECO:0000256" key="1">
    <source>
        <dbReference type="ARBA" id="ARBA00004162"/>
    </source>
</evidence>
<evidence type="ECO:0000256" key="5">
    <source>
        <dbReference type="ARBA" id="ARBA00022824"/>
    </source>
</evidence>
<evidence type="ECO:0000256" key="2">
    <source>
        <dbReference type="ARBA" id="ARBA00004389"/>
    </source>
</evidence>
<evidence type="ECO:0000256" key="6">
    <source>
        <dbReference type="ARBA" id="ARBA00022989"/>
    </source>
</evidence>
<dbReference type="GO" id="GO:0005886">
    <property type="term" value="C:plasma membrane"/>
    <property type="evidence" value="ECO:0007669"/>
    <property type="project" value="UniProtKB-SubCell"/>
</dbReference>
<comment type="subcellular location">
    <subcellularLocation>
        <location evidence="1">Cell membrane</location>
        <topology evidence="1">Single-pass membrane protein</topology>
    </subcellularLocation>
    <subcellularLocation>
        <location evidence="2">Endoplasmic reticulum membrane</location>
        <topology evidence="2">Single-pass membrane protein</topology>
    </subcellularLocation>
</comment>
<evidence type="ECO:0000256" key="9">
    <source>
        <dbReference type="ARBA" id="ARBA00038080"/>
    </source>
</evidence>
<dbReference type="EMBL" id="JBBPBK010000005">
    <property type="protein sequence ID" value="KAK9285892.1"/>
    <property type="molecule type" value="Genomic_DNA"/>
</dbReference>
<comment type="caution">
    <text evidence="12">The sequence shown here is derived from an EMBL/GenBank/DDBJ whole genome shotgun (WGS) entry which is preliminary data.</text>
</comment>
<keyword evidence="5" id="KW-0256">Endoplasmic reticulum</keyword>
<feature type="coiled-coil region" evidence="10">
    <location>
        <begin position="119"/>
        <end position="153"/>
    </location>
</feature>
<evidence type="ECO:0000256" key="10">
    <source>
        <dbReference type="SAM" id="Coils"/>
    </source>
</evidence>
<evidence type="ECO:0000256" key="4">
    <source>
        <dbReference type="ARBA" id="ARBA00022692"/>
    </source>
</evidence>
<evidence type="ECO:0000313" key="13">
    <source>
        <dbReference type="Proteomes" id="UP001415857"/>
    </source>
</evidence>
<name>A0AAP0X094_LIQFO</name>
<proteinExistence type="inferred from homology"/>
<evidence type="ECO:0000256" key="11">
    <source>
        <dbReference type="SAM" id="MobiDB-lite"/>
    </source>
</evidence>
<keyword evidence="8" id="KW-0472">Membrane</keyword>
<sequence length="210" mass="23847">MTGTAPESSGGISNMGGRNNSDNVASKRNELESLQQALDKLSLPKDASMGGETDRFRACITECYTGATVWPRRRSSSERSISLKGRQRVVAYAALTRKQDFWVSEEAIPQQIELIGIHLDGLEKEQRAITTKLNRLKKEMEPIEKDISSLEKKLRKIYQRKKGAHARIFEQRKQRDEVNAHHHEYLSVLKNDRELAEQRDAAALEELSIS</sequence>